<protein>
    <submittedName>
        <fullName evidence="2">Anti-sigma-factor antagonist</fullName>
    </submittedName>
</protein>
<name>D6XY94_BACIE</name>
<dbReference type="PANTHER" id="PTHR33495">
    <property type="entry name" value="ANTI-SIGMA FACTOR ANTAGONIST TM_1081-RELATED-RELATED"/>
    <property type="match status" value="1"/>
</dbReference>
<dbReference type="RefSeq" id="WP_013171596.1">
    <property type="nucleotide sequence ID" value="NC_014219.1"/>
</dbReference>
<dbReference type="HOGENOM" id="CLU_1933796_0_0_9"/>
<dbReference type="Gene3D" id="3.30.750.24">
    <property type="entry name" value="STAS domain"/>
    <property type="match status" value="1"/>
</dbReference>
<dbReference type="STRING" id="439292.Bsel_0632"/>
<dbReference type="Pfam" id="PF01740">
    <property type="entry name" value="STAS"/>
    <property type="match status" value="1"/>
</dbReference>
<evidence type="ECO:0000313" key="2">
    <source>
        <dbReference type="EMBL" id="ADH98167.1"/>
    </source>
</evidence>
<dbReference type="InterPro" id="IPR002645">
    <property type="entry name" value="STAS_dom"/>
</dbReference>
<sequence>MTTPFQTSKGNPEPPSFHHDIERQTDVIVLKGSVVYQYINELKTNLLQEEFQKSCICFDLSDVKFLDSSGFGMLLSIKKALPDKEIGFVTASPFIKRLFTIAKFDQIFPVFDTRDSCITAICKSQTSNGN</sequence>
<gene>
    <name evidence="2" type="ordered locus">Bsel_0632</name>
</gene>
<dbReference type="PROSITE" id="PS50801">
    <property type="entry name" value="STAS"/>
    <property type="match status" value="1"/>
</dbReference>
<keyword evidence="3" id="KW-1185">Reference proteome</keyword>
<evidence type="ECO:0000259" key="1">
    <source>
        <dbReference type="PROSITE" id="PS50801"/>
    </source>
</evidence>
<evidence type="ECO:0000313" key="3">
    <source>
        <dbReference type="Proteomes" id="UP000000271"/>
    </source>
</evidence>
<reference evidence="2" key="1">
    <citation type="submission" date="2009-10" db="EMBL/GenBank/DDBJ databases">
        <title>Complete sequence of Bacillus selenitireducens MLS10.</title>
        <authorList>
            <consortium name="US DOE Joint Genome Institute"/>
            <person name="Lucas S."/>
            <person name="Copeland A."/>
            <person name="Lapidus A."/>
            <person name="Glavina del Rio T."/>
            <person name="Dalin E."/>
            <person name="Tice H."/>
            <person name="Bruce D."/>
            <person name="Goodwin L."/>
            <person name="Pitluck S."/>
            <person name="Sims D."/>
            <person name="Brettin T."/>
            <person name="Detter J.C."/>
            <person name="Han C."/>
            <person name="Larimer F."/>
            <person name="Land M."/>
            <person name="Hauser L."/>
            <person name="Kyrpides N."/>
            <person name="Ovchinnikova G."/>
            <person name="Stolz J."/>
        </authorList>
    </citation>
    <scope>NUCLEOTIDE SEQUENCE [LARGE SCALE GENOMIC DNA]</scope>
    <source>
        <strain evidence="2">MLS10</strain>
    </source>
</reference>
<dbReference type="SUPFAM" id="SSF52091">
    <property type="entry name" value="SpoIIaa-like"/>
    <property type="match status" value="1"/>
</dbReference>
<dbReference type="AlphaFoldDB" id="D6XY94"/>
<dbReference type="KEGG" id="bse:Bsel_0632"/>
<dbReference type="GO" id="GO:0043856">
    <property type="term" value="F:anti-sigma factor antagonist activity"/>
    <property type="evidence" value="ECO:0007669"/>
    <property type="project" value="TreeGrafter"/>
</dbReference>
<dbReference type="InterPro" id="IPR036513">
    <property type="entry name" value="STAS_dom_sf"/>
</dbReference>
<organism evidence="2 3">
    <name type="scientific">Bacillus selenitireducens (strain ATCC 700615 / DSM 15326 / MLS10)</name>
    <dbReference type="NCBI Taxonomy" id="439292"/>
    <lineage>
        <taxon>Bacteria</taxon>
        <taxon>Bacillati</taxon>
        <taxon>Bacillota</taxon>
        <taxon>Bacilli</taxon>
        <taxon>Bacillales</taxon>
        <taxon>Bacillaceae</taxon>
        <taxon>Salisediminibacterium</taxon>
    </lineage>
</organism>
<dbReference type="EMBL" id="CP001791">
    <property type="protein sequence ID" value="ADH98167.1"/>
    <property type="molecule type" value="Genomic_DNA"/>
</dbReference>
<dbReference type="OrthoDB" id="9796601at2"/>
<dbReference type="Proteomes" id="UP000000271">
    <property type="component" value="Chromosome"/>
</dbReference>
<accession>D6XY94</accession>
<feature type="domain" description="STAS" evidence="1">
    <location>
        <begin position="27"/>
        <end position="121"/>
    </location>
</feature>
<dbReference type="CDD" id="cd07043">
    <property type="entry name" value="STAS_anti-anti-sigma_factors"/>
    <property type="match status" value="1"/>
</dbReference>
<proteinExistence type="predicted"/>